<dbReference type="CDD" id="cd00342">
    <property type="entry name" value="gram_neg_porins"/>
    <property type="match status" value="1"/>
</dbReference>
<evidence type="ECO:0000256" key="11">
    <source>
        <dbReference type="SAM" id="SignalP"/>
    </source>
</evidence>
<dbReference type="PANTHER" id="PTHR34501:SF9">
    <property type="entry name" value="MAJOR OUTER MEMBRANE PROTEIN P.IA"/>
    <property type="match status" value="1"/>
</dbReference>
<keyword evidence="3" id="KW-0813">Transport</keyword>
<dbReference type="EMBL" id="CYGY02000059">
    <property type="protein sequence ID" value="SIT47674.1"/>
    <property type="molecule type" value="Genomic_DNA"/>
</dbReference>
<evidence type="ECO:0000256" key="4">
    <source>
        <dbReference type="ARBA" id="ARBA00022452"/>
    </source>
</evidence>
<dbReference type="Proteomes" id="UP000195569">
    <property type="component" value="Unassembled WGS sequence"/>
</dbReference>
<dbReference type="InterPro" id="IPR050298">
    <property type="entry name" value="Gram-neg_bact_OMP"/>
</dbReference>
<dbReference type="InterPro" id="IPR033900">
    <property type="entry name" value="Gram_neg_porin_domain"/>
</dbReference>
<gene>
    <name evidence="13" type="ORF">BN2476_590075</name>
</gene>
<name>A0A1N7SK43_9BURK</name>
<keyword evidence="9" id="KW-0472">Membrane</keyword>
<dbReference type="AlphaFoldDB" id="A0A1N7SK43"/>
<dbReference type="InterPro" id="IPR023614">
    <property type="entry name" value="Porin_dom_sf"/>
</dbReference>
<sequence length="374" mass="39729">MRFSRMSRGIGGVIVAMAGGAAMADPSSVTLYGVADTFIQYLNNGGMSSVSERSGGSTGSMFGLRGSEDLGGGLKADFDVENGFNINNGRGFIDTSALFYRQAWVGLSHGDYGTLTFGRQYEPSFRAIYPTDPFRANDIMSPLSAGVLAVDRNTLSTQYVAGRASNSILYQSPVLAGFQIDAMYAFAATVTQPTPATTGNILDVSASFNGYGLYVGIAYQYQHSGFATIPGLPAALTLANTEHYSAGLAYRIGIVNLQANYSYSRAKDVPVHSLAALLDTSHPYSLAEVGATIQATPADVFEIAGINRNVRGAEDSTWGIQAGYDHSLSKRTSLYARAGYMKNHGEATTSWPGVRVQAQGTSQTLALIGMTHRF</sequence>
<feature type="signal peptide" evidence="11">
    <location>
        <begin position="1"/>
        <end position="24"/>
    </location>
</feature>
<reference evidence="13" key="1">
    <citation type="submission" date="2016-12" db="EMBL/GenBank/DDBJ databases">
        <authorList>
            <person name="Moulin L."/>
        </authorList>
    </citation>
    <scope>NUCLEOTIDE SEQUENCE [LARGE SCALE GENOMIC DNA]</scope>
    <source>
        <strain evidence="13">STM 7183</strain>
    </source>
</reference>
<dbReference type="GO" id="GO:0034220">
    <property type="term" value="P:monoatomic ion transmembrane transport"/>
    <property type="evidence" value="ECO:0007669"/>
    <property type="project" value="InterPro"/>
</dbReference>
<dbReference type="GO" id="GO:0015288">
    <property type="term" value="F:porin activity"/>
    <property type="evidence" value="ECO:0007669"/>
    <property type="project" value="UniProtKB-KW"/>
</dbReference>
<evidence type="ECO:0000256" key="3">
    <source>
        <dbReference type="ARBA" id="ARBA00022448"/>
    </source>
</evidence>
<keyword evidence="5" id="KW-0812">Transmembrane</keyword>
<dbReference type="Pfam" id="PF13609">
    <property type="entry name" value="Porin_4"/>
    <property type="match status" value="1"/>
</dbReference>
<evidence type="ECO:0000256" key="8">
    <source>
        <dbReference type="ARBA" id="ARBA00023114"/>
    </source>
</evidence>
<evidence type="ECO:0000256" key="9">
    <source>
        <dbReference type="ARBA" id="ARBA00023136"/>
    </source>
</evidence>
<dbReference type="PRINTS" id="PR00182">
    <property type="entry name" value="ECOLNEIPORIN"/>
</dbReference>
<evidence type="ECO:0000256" key="2">
    <source>
        <dbReference type="ARBA" id="ARBA00011233"/>
    </source>
</evidence>
<evidence type="ECO:0000256" key="5">
    <source>
        <dbReference type="ARBA" id="ARBA00022692"/>
    </source>
</evidence>
<dbReference type="GO" id="GO:0009279">
    <property type="term" value="C:cell outer membrane"/>
    <property type="evidence" value="ECO:0007669"/>
    <property type="project" value="UniProtKB-SubCell"/>
</dbReference>
<keyword evidence="8" id="KW-0626">Porin</keyword>
<feature type="domain" description="Porin" evidence="12">
    <location>
        <begin position="15"/>
        <end position="344"/>
    </location>
</feature>
<accession>A0A1N7SK43</accession>
<comment type="caution">
    <text evidence="13">The sequence shown here is derived from an EMBL/GenBank/DDBJ whole genome shotgun (WGS) entry which is preliminary data.</text>
</comment>
<organism evidence="13 14">
    <name type="scientific">Paraburkholderia piptadeniae</name>
    <dbReference type="NCBI Taxonomy" id="1701573"/>
    <lineage>
        <taxon>Bacteria</taxon>
        <taxon>Pseudomonadati</taxon>
        <taxon>Pseudomonadota</taxon>
        <taxon>Betaproteobacteria</taxon>
        <taxon>Burkholderiales</taxon>
        <taxon>Burkholderiaceae</taxon>
        <taxon>Paraburkholderia</taxon>
    </lineage>
</organism>
<proteinExistence type="predicted"/>
<evidence type="ECO:0000256" key="6">
    <source>
        <dbReference type="ARBA" id="ARBA00022729"/>
    </source>
</evidence>
<comment type="subcellular location">
    <subcellularLocation>
        <location evidence="1">Cell outer membrane</location>
        <topology evidence="1">Multi-pass membrane protein</topology>
    </subcellularLocation>
</comment>
<evidence type="ECO:0000259" key="12">
    <source>
        <dbReference type="Pfam" id="PF13609"/>
    </source>
</evidence>
<dbReference type="InterPro" id="IPR001702">
    <property type="entry name" value="Porin_Gram-ve"/>
</dbReference>
<comment type="subunit">
    <text evidence="2">Homotrimer.</text>
</comment>
<evidence type="ECO:0000313" key="14">
    <source>
        <dbReference type="Proteomes" id="UP000195569"/>
    </source>
</evidence>
<keyword evidence="7" id="KW-0406">Ion transport</keyword>
<keyword evidence="4" id="KW-1134">Transmembrane beta strand</keyword>
<dbReference type="PRINTS" id="PR00184">
    <property type="entry name" value="NEISSPPORIN"/>
</dbReference>
<evidence type="ECO:0000256" key="1">
    <source>
        <dbReference type="ARBA" id="ARBA00004571"/>
    </source>
</evidence>
<feature type="chain" id="PRO_5011980959" evidence="11">
    <location>
        <begin position="25"/>
        <end position="374"/>
    </location>
</feature>
<dbReference type="PANTHER" id="PTHR34501">
    <property type="entry name" value="PROTEIN YDDL-RELATED"/>
    <property type="match status" value="1"/>
</dbReference>
<dbReference type="OrthoDB" id="8982743at2"/>
<keyword evidence="14" id="KW-1185">Reference proteome</keyword>
<dbReference type="InterPro" id="IPR002299">
    <property type="entry name" value="Porin_Neis"/>
</dbReference>
<dbReference type="RefSeq" id="WP_087737671.1">
    <property type="nucleotide sequence ID" value="NZ_CYGY02000059.1"/>
</dbReference>
<protein>
    <submittedName>
        <fullName evidence="13">Outer membrane porin, OmpC family</fullName>
    </submittedName>
</protein>
<evidence type="ECO:0000256" key="7">
    <source>
        <dbReference type="ARBA" id="ARBA00023065"/>
    </source>
</evidence>
<dbReference type="GO" id="GO:0046930">
    <property type="term" value="C:pore complex"/>
    <property type="evidence" value="ECO:0007669"/>
    <property type="project" value="UniProtKB-KW"/>
</dbReference>
<keyword evidence="10" id="KW-0998">Cell outer membrane</keyword>
<keyword evidence="6 11" id="KW-0732">Signal</keyword>
<dbReference type="SUPFAM" id="SSF56935">
    <property type="entry name" value="Porins"/>
    <property type="match status" value="1"/>
</dbReference>
<evidence type="ECO:0000256" key="10">
    <source>
        <dbReference type="ARBA" id="ARBA00023237"/>
    </source>
</evidence>
<dbReference type="Gene3D" id="2.40.160.10">
    <property type="entry name" value="Porin"/>
    <property type="match status" value="1"/>
</dbReference>
<evidence type="ECO:0000313" key="13">
    <source>
        <dbReference type="EMBL" id="SIT47674.1"/>
    </source>
</evidence>